<protein>
    <recommendedName>
        <fullName evidence="3">Peptidase A1 domain-containing protein</fullName>
    </recommendedName>
</protein>
<dbReference type="OMA" id="GEHDANF"/>
<dbReference type="InterPro" id="IPR021109">
    <property type="entry name" value="Peptidase_aspartic_dom_sf"/>
</dbReference>
<accession>A0A1M2W5N1</accession>
<dbReference type="InterPro" id="IPR001461">
    <property type="entry name" value="Aspartic_peptidase_A1"/>
</dbReference>
<feature type="chain" id="PRO_5012386176" description="Peptidase A1 domain-containing protein" evidence="2">
    <location>
        <begin position="26"/>
        <end position="523"/>
    </location>
</feature>
<dbReference type="OrthoDB" id="771136at2759"/>
<keyword evidence="2" id="KW-0732">Signal</keyword>
<feature type="domain" description="Peptidase A1" evidence="3">
    <location>
        <begin position="55"/>
        <end position="392"/>
    </location>
</feature>
<proteinExistence type="inferred from homology"/>
<comment type="caution">
    <text evidence="4">The sequence shown here is derived from an EMBL/GenBank/DDBJ whole genome shotgun (WGS) entry which is preliminary data.</text>
</comment>
<evidence type="ECO:0000313" key="4">
    <source>
        <dbReference type="EMBL" id="OJT15169.1"/>
    </source>
</evidence>
<dbReference type="Pfam" id="PF00026">
    <property type="entry name" value="Asp"/>
    <property type="match status" value="1"/>
</dbReference>
<dbReference type="EMBL" id="MNAD01000193">
    <property type="protein sequence ID" value="OJT15169.1"/>
    <property type="molecule type" value="Genomic_DNA"/>
</dbReference>
<comment type="similarity">
    <text evidence="1">Belongs to the peptidase A1 family.</text>
</comment>
<dbReference type="Gene3D" id="2.40.70.10">
    <property type="entry name" value="Acid Proteases"/>
    <property type="match status" value="2"/>
</dbReference>
<dbReference type="GO" id="GO:0004190">
    <property type="term" value="F:aspartic-type endopeptidase activity"/>
    <property type="evidence" value="ECO:0007669"/>
    <property type="project" value="InterPro"/>
</dbReference>
<reference evidence="4 5" key="1">
    <citation type="submission" date="2016-10" db="EMBL/GenBank/DDBJ databases">
        <title>Genome sequence of the basidiomycete white-rot fungus Trametes pubescens.</title>
        <authorList>
            <person name="Makela M.R."/>
            <person name="Granchi Z."/>
            <person name="Peng M."/>
            <person name="De Vries R.P."/>
            <person name="Grigoriev I."/>
            <person name="Riley R."/>
            <person name="Hilden K."/>
        </authorList>
    </citation>
    <scope>NUCLEOTIDE SEQUENCE [LARGE SCALE GENOMIC DNA]</scope>
    <source>
        <strain evidence="4 5">FBCC735</strain>
    </source>
</reference>
<feature type="signal peptide" evidence="2">
    <location>
        <begin position="1"/>
        <end position="25"/>
    </location>
</feature>
<dbReference type="PANTHER" id="PTHR47966:SF74">
    <property type="entry name" value="AGR407CP"/>
    <property type="match status" value="1"/>
</dbReference>
<dbReference type="GO" id="GO:0006508">
    <property type="term" value="P:proteolysis"/>
    <property type="evidence" value="ECO:0007669"/>
    <property type="project" value="InterPro"/>
</dbReference>
<evidence type="ECO:0000313" key="5">
    <source>
        <dbReference type="Proteomes" id="UP000184267"/>
    </source>
</evidence>
<organism evidence="4 5">
    <name type="scientific">Trametes pubescens</name>
    <name type="common">White-rot fungus</name>
    <dbReference type="NCBI Taxonomy" id="154538"/>
    <lineage>
        <taxon>Eukaryota</taxon>
        <taxon>Fungi</taxon>
        <taxon>Dikarya</taxon>
        <taxon>Basidiomycota</taxon>
        <taxon>Agaricomycotina</taxon>
        <taxon>Agaricomycetes</taxon>
        <taxon>Polyporales</taxon>
        <taxon>Polyporaceae</taxon>
        <taxon>Trametes</taxon>
    </lineage>
</organism>
<dbReference type="InterPro" id="IPR034164">
    <property type="entry name" value="Pepsin-like_dom"/>
</dbReference>
<dbReference type="STRING" id="154538.A0A1M2W5N1"/>
<dbReference type="PANTHER" id="PTHR47966">
    <property type="entry name" value="BETA-SITE APP-CLEAVING ENZYME, ISOFORM A-RELATED"/>
    <property type="match status" value="1"/>
</dbReference>
<dbReference type="Proteomes" id="UP000184267">
    <property type="component" value="Unassembled WGS sequence"/>
</dbReference>
<keyword evidence="5" id="KW-1185">Reference proteome</keyword>
<dbReference type="AlphaFoldDB" id="A0A1M2W5N1"/>
<evidence type="ECO:0000256" key="2">
    <source>
        <dbReference type="SAM" id="SignalP"/>
    </source>
</evidence>
<name>A0A1M2W5N1_TRAPU</name>
<dbReference type="InterPro" id="IPR033121">
    <property type="entry name" value="PEPTIDASE_A1"/>
</dbReference>
<gene>
    <name evidence="4" type="ORF">TRAPUB_8273</name>
</gene>
<dbReference type="PROSITE" id="PS51767">
    <property type="entry name" value="PEPTIDASE_A1"/>
    <property type="match status" value="1"/>
</dbReference>
<evidence type="ECO:0000259" key="3">
    <source>
        <dbReference type="PROSITE" id="PS51767"/>
    </source>
</evidence>
<sequence length="523" mass="54930">MFAHSFAPFVGGILSLIYSSGFVSAQLPLKSGVAVAARSPTPDDVGVFTPDDYRYFTNINLGGLNLTVYLDTGSFDLVVYPRGRNIKLTNSTNLQITEIYGIGDAEGDIQFADLQLGNITISSQAFLLATETQDFTAYGDGILGLGFNSFSTVYNTLAKAHGAEVAAQTGNTPMPALFAQQLSLPRTVDIQLSREDELRDITQGTFLIGEHDANFQQVTNAPQLPVVSPGSRWAVVLDAMNINGAPFKFSKSSVPGTPDGKVVALLDTGYSFPPLPPAAVDAIYSSIPGAVRDPSLGFPWVVPCNASLKLSFVLGGQEFFVHPLDLTFVATDLIGSSGKRVNATVCVNTFRYNTLNPQEFSGDDLNVGAPFMRNVYASFTYGIGPQSEGSFVQMVSTTPDFDTALEEFQTQRAATLAKLPPAVDPASLNNLSGPSLLSGALFSSTAPTSTPSASSSAQAVPAATISLSIGTPQGTTVTASALAPQNTTAGSNAQEPSGAMGRAVWGGKLLWTVALLSSIHLLL</sequence>
<evidence type="ECO:0000256" key="1">
    <source>
        <dbReference type="ARBA" id="ARBA00007447"/>
    </source>
</evidence>
<dbReference type="CDD" id="cd05471">
    <property type="entry name" value="pepsin_like"/>
    <property type="match status" value="1"/>
</dbReference>
<dbReference type="SUPFAM" id="SSF50630">
    <property type="entry name" value="Acid proteases"/>
    <property type="match status" value="1"/>
</dbReference>